<dbReference type="EMBL" id="LWCR01000003">
    <property type="protein sequence ID" value="OAN31804.1"/>
    <property type="molecule type" value="Genomic_DNA"/>
</dbReference>
<evidence type="ECO:0000313" key="1">
    <source>
        <dbReference type="EMBL" id="OAN31804.1"/>
    </source>
</evidence>
<dbReference type="AlphaFoldDB" id="A0A178LLP1"/>
<organism evidence="1 2">
    <name type="scientific">Pseudomonas oryzihabitans</name>
    <dbReference type="NCBI Taxonomy" id="47885"/>
    <lineage>
        <taxon>Bacteria</taxon>
        <taxon>Pseudomonadati</taxon>
        <taxon>Pseudomonadota</taxon>
        <taxon>Gammaproteobacteria</taxon>
        <taxon>Pseudomonadales</taxon>
        <taxon>Pseudomonadaceae</taxon>
        <taxon>Pseudomonas</taxon>
    </lineage>
</organism>
<accession>A0A178LLP1</accession>
<dbReference type="Proteomes" id="UP000078356">
    <property type="component" value="Unassembled WGS sequence"/>
</dbReference>
<proteinExistence type="predicted"/>
<evidence type="ECO:0000313" key="2">
    <source>
        <dbReference type="Proteomes" id="UP000078356"/>
    </source>
</evidence>
<gene>
    <name evidence="1" type="ORF">A4V15_12150</name>
</gene>
<protein>
    <submittedName>
        <fullName evidence="1">Uncharacterized protein</fullName>
    </submittedName>
</protein>
<dbReference type="RefSeq" id="WP_064307015.1">
    <property type="nucleotide sequence ID" value="NZ_LWCR01000003.1"/>
</dbReference>
<sequence>MTITQTLPSAELKRTMLNLRVRWRSSYQGRHSFDCFLDGASCRFEVQTERRTRAAYSNCSPEEFERDVNGSVGLVRCGLPLSLEAVAGFNRSRYDEYKAQIDLILAQPEKYGHYTPEPFQVYLGGVWSKEAGWSRLHTFDEVLAVSGIPASEAVDGTQHP</sequence>
<reference evidence="1 2" key="1">
    <citation type="submission" date="2016-04" db="EMBL/GenBank/DDBJ databases">
        <title>Draft Genome Sequences of Staphylococcus capitis Strain H36, S. capitis Strain H65, S. cohnii Strain H62, S. hominis Strain H69, Mycobacterium iranicum Strain H39, Plantibacter sp. Strain H53, Pseudomonas oryzihabitans Strain H72, and Microbacterium sp. Strain H83, isolated from residential settings.</title>
        <authorList>
            <person name="Lymperopoulou D."/>
            <person name="Adams R.I."/>
            <person name="Lindow S."/>
            <person name="Coil D.A."/>
            <person name="Jospin G."/>
            <person name="Eisen J.A."/>
        </authorList>
    </citation>
    <scope>NUCLEOTIDE SEQUENCE [LARGE SCALE GENOMIC DNA]</scope>
    <source>
        <strain evidence="1 2">H72</strain>
    </source>
</reference>
<dbReference type="OrthoDB" id="6904034at2"/>
<name>A0A178LLP1_9PSED</name>
<comment type="caution">
    <text evidence="1">The sequence shown here is derived from an EMBL/GenBank/DDBJ whole genome shotgun (WGS) entry which is preliminary data.</text>
</comment>